<dbReference type="AlphaFoldDB" id="A0A0F9S6N9"/>
<proteinExistence type="predicted"/>
<evidence type="ECO:0000313" key="1">
    <source>
        <dbReference type="EMBL" id="KKN57917.1"/>
    </source>
</evidence>
<organism evidence="1">
    <name type="scientific">marine sediment metagenome</name>
    <dbReference type="NCBI Taxonomy" id="412755"/>
    <lineage>
        <taxon>unclassified sequences</taxon>
        <taxon>metagenomes</taxon>
        <taxon>ecological metagenomes</taxon>
    </lineage>
</organism>
<accession>A0A0F9S6N9</accession>
<protein>
    <submittedName>
        <fullName evidence="1">Uncharacterized protein</fullName>
    </submittedName>
</protein>
<comment type="caution">
    <text evidence="1">The sequence shown here is derived from an EMBL/GenBank/DDBJ whole genome shotgun (WGS) entry which is preliminary data.</text>
</comment>
<reference evidence="1" key="1">
    <citation type="journal article" date="2015" name="Nature">
        <title>Complex archaea that bridge the gap between prokaryotes and eukaryotes.</title>
        <authorList>
            <person name="Spang A."/>
            <person name="Saw J.H."/>
            <person name="Jorgensen S.L."/>
            <person name="Zaremba-Niedzwiedzka K."/>
            <person name="Martijn J."/>
            <person name="Lind A.E."/>
            <person name="van Eijk R."/>
            <person name="Schleper C."/>
            <person name="Guy L."/>
            <person name="Ettema T.J."/>
        </authorList>
    </citation>
    <scope>NUCLEOTIDE SEQUENCE</scope>
</reference>
<name>A0A0F9S6N9_9ZZZZ</name>
<dbReference type="EMBL" id="LAZR01000783">
    <property type="protein sequence ID" value="KKN57917.1"/>
    <property type="molecule type" value="Genomic_DNA"/>
</dbReference>
<sequence length="94" mass="10061">MPIPAIVAAILPTIIEKVFGKKTKQVIEGAEKVLEAKGLIRSKTAQFASGALAGKLLALWVLPLPDKVLWALSAVILVEYVGSIVLRLKTKESV</sequence>
<gene>
    <name evidence="1" type="ORF">LCGC14_0557480</name>
</gene>